<reference evidence="5" key="1">
    <citation type="submission" date="2020-09" db="EMBL/GenBank/DDBJ databases">
        <title>Genome-Enabled Discovery of Anthraquinone Biosynthesis in Senna tora.</title>
        <authorList>
            <person name="Kang S.-H."/>
            <person name="Pandey R.P."/>
            <person name="Lee C.-M."/>
            <person name="Sim J.-S."/>
            <person name="Jeong J.-T."/>
            <person name="Choi B.-S."/>
            <person name="Jung M."/>
            <person name="Ginzburg D."/>
            <person name="Zhao K."/>
            <person name="Won S.Y."/>
            <person name="Oh T.-J."/>
            <person name="Yu Y."/>
            <person name="Kim N.-H."/>
            <person name="Lee O.R."/>
            <person name="Lee T.-H."/>
            <person name="Bashyal P."/>
            <person name="Kim T.-S."/>
            <person name="Lee W.-H."/>
            <person name="Kawkins C."/>
            <person name="Kim C.-K."/>
            <person name="Kim J.S."/>
            <person name="Ahn B.O."/>
            <person name="Rhee S.Y."/>
            <person name="Sohng J.K."/>
        </authorList>
    </citation>
    <scope>NUCLEOTIDE SEQUENCE</scope>
    <source>
        <tissue evidence="5">Leaf</tissue>
    </source>
</reference>
<keyword evidence="3" id="KW-0964">Secreted</keyword>
<comment type="subcellular location">
    <subcellularLocation>
        <location evidence="1">Secreted</location>
    </subcellularLocation>
</comment>
<protein>
    <submittedName>
        <fullName evidence="5">Putative defensin-like protein 244</fullName>
    </submittedName>
</protein>
<dbReference type="Pfam" id="PF06876">
    <property type="entry name" value="SCRL"/>
    <property type="match status" value="1"/>
</dbReference>
<dbReference type="PANTHER" id="PTHR34450:SF2">
    <property type="entry name" value="SCR-LIKE PROTEIN"/>
    <property type="match status" value="1"/>
</dbReference>
<accession>A0A834SYJ6</accession>
<comment type="similarity">
    <text evidence="2">Belongs to the DEFL family.</text>
</comment>
<sequence>MNEGEEPKFCPKKMTLEGKCSVTGGFDCAVEFLGKYGASAMPSHCTCKDLPHHQRLCHCDIICR</sequence>
<dbReference type="OrthoDB" id="1411808at2759"/>
<organism evidence="5 6">
    <name type="scientific">Senna tora</name>
    <dbReference type="NCBI Taxonomy" id="362788"/>
    <lineage>
        <taxon>Eukaryota</taxon>
        <taxon>Viridiplantae</taxon>
        <taxon>Streptophyta</taxon>
        <taxon>Embryophyta</taxon>
        <taxon>Tracheophyta</taxon>
        <taxon>Spermatophyta</taxon>
        <taxon>Magnoliopsida</taxon>
        <taxon>eudicotyledons</taxon>
        <taxon>Gunneridae</taxon>
        <taxon>Pentapetalae</taxon>
        <taxon>rosids</taxon>
        <taxon>fabids</taxon>
        <taxon>Fabales</taxon>
        <taxon>Fabaceae</taxon>
        <taxon>Caesalpinioideae</taxon>
        <taxon>Cassia clade</taxon>
        <taxon>Senna</taxon>
    </lineage>
</organism>
<dbReference type="GO" id="GO:0007165">
    <property type="term" value="P:signal transduction"/>
    <property type="evidence" value="ECO:0007669"/>
    <property type="project" value="InterPro"/>
</dbReference>
<dbReference type="GO" id="GO:0005576">
    <property type="term" value="C:extracellular region"/>
    <property type="evidence" value="ECO:0007669"/>
    <property type="project" value="UniProtKB-SubCell"/>
</dbReference>
<gene>
    <name evidence="5" type="ORF">G2W53_032207</name>
</gene>
<keyword evidence="4" id="KW-0732">Signal</keyword>
<dbReference type="SUPFAM" id="SSF57095">
    <property type="entry name" value="Scorpion toxin-like"/>
    <property type="match status" value="1"/>
</dbReference>
<keyword evidence="6" id="KW-1185">Reference proteome</keyword>
<dbReference type="PANTHER" id="PTHR34450">
    <property type="entry name" value="DEFENSIN-LIKE PROTEIN 245-RELATED"/>
    <property type="match status" value="1"/>
</dbReference>
<evidence type="ECO:0000256" key="1">
    <source>
        <dbReference type="ARBA" id="ARBA00004613"/>
    </source>
</evidence>
<evidence type="ECO:0000313" key="5">
    <source>
        <dbReference type="EMBL" id="KAF7811231.1"/>
    </source>
</evidence>
<evidence type="ECO:0000313" key="6">
    <source>
        <dbReference type="Proteomes" id="UP000634136"/>
    </source>
</evidence>
<dbReference type="EMBL" id="JAAIUW010000010">
    <property type="protein sequence ID" value="KAF7811231.1"/>
    <property type="molecule type" value="Genomic_DNA"/>
</dbReference>
<dbReference type="InterPro" id="IPR036574">
    <property type="entry name" value="Scorpion_toxin-like_sf"/>
</dbReference>
<evidence type="ECO:0000256" key="2">
    <source>
        <dbReference type="ARBA" id="ARBA00006722"/>
    </source>
</evidence>
<dbReference type="AlphaFoldDB" id="A0A834SYJ6"/>
<evidence type="ECO:0000256" key="4">
    <source>
        <dbReference type="ARBA" id="ARBA00022729"/>
    </source>
</evidence>
<evidence type="ECO:0000256" key="3">
    <source>
        <dbReference type="ARBA" id="ARBA00022525"/>
    </source>
</evidence>
<name>A0A834SYJ6_9FABA</name>
<dbReference type="Proteomes" id="UP000634136">
    <property type="component" value="Unassembled WGS sequence"/>
</dbReference>
<dbReference type="InterPro" id="IPR010682">
    <property type="entry name" value="SCRL"/>
</dbReference>
<proteinExistence type="inferred from homology"/>
<comment type="caution">
    <text evidence="5">The sequence shown here is derived from an EMBL/GenBank/DDBJ whole genome shotgun (WGS) entry which is preliminary data.</text>
</comment>